<reference evidence="1 2" key="1">
    <citation type="journal article" date="2022" name="Plant J.">
        <title>Chromosome-level genome of Camellia lanceoleosa provides a valuable resource for understanding genome evolution and self-incompatibility.</title>
        <authorList>
            <person name="Gong W."/>
            <person name="Xiao S."/>
            <person name="Wang L."/>
            <person name="Liao Z."/>
            <person name="Chang Y."/>
            <person name="Mo W."/>
            <person name="Hu G."/>
            <person name="Li W."/>
            <person name="Zhao G."/>
            <person name="Zhu H."/>
            <person name="Hu X."/>
            <person name="Ji K."/>
            <person name="Xiang X."/>
            <person name="Song Q."/>
            <person name="Yuan D."/>
            <person name="Jin S."/>
            <person name="Zhang L."/>
        </authorList>
    </citation>
    <scope>NUCLEOTIDE SEQUENCE [LARGE SCALE GENOMIC DNA]</scope>
    <source>
        <strain evidence="1">SQ_2022a</strain>
    </source>
</reference>
<dbReference type="Proteomes" id="UP001060215">
    <property type="component" value="Chromosome 1"/>
</dbReference>
<organism evidence="1 2">
    <name type="scientific">Camellia lanceoleosa</name>
    <dbReference type="NCBI Taxonomy" id="1840588"/>
    <lineage>
        <taxon>Eukaryota</taxon>
        <taxon>Viridiplantae</taxon>
        <taxon>Streptophyta</taxon>
        <taxon>Embryophyta</taxon>
        <taxon>Tracheophyta</taxon>
        <taxon>Spermatophyta</taxon>
        <taxon>Magnoliopsida</taxon>
        <taxon>eudicotyledons</taxon>
        <taxon>Gunneridae</taxon>
        <taxon>Pentapetalae</taxon>
        <taxon>asterids</taxon>
        <taxon>Ericales</taxon>
        <taxon>Theaceae</taxon>
        <taxon>Camellia</taxon>
    </lineage>
</organism>
<dbReference type="EMBL" id="CM045758">
    <property type="protein sequence ID" value="KAI8030802.1"/>
    <property type="molecule type" value="Genomic_DNA"/>
</dbReference>
<evidence type="ECO:0000313" key="1">
    <source>
        <dbReference type="EMBL" id="KAI8030802.1"/>
    </source>
</evidence>
<gene>
    <name evidence="1" type="ORF">LOK49_LG01G02273</name>
</gene>
<evidence type="ECO:0000313" key="2">
    <source>
        <dbReference type="Proteomes" id="UP001060215"/>
    </source>
</evidence>
<name>A0ACC0IZE3_9ERIC</name>
<protein>
    <submittedName>
        <fullName evidence="1">F-box protein</fullName>
    </submittedName>
</protein>
<accession>A0ACC0IZE3</accession>
<keyword evidence="2" id="KW-1185">Reference proteome</keyword>
<proteinExistence type="predicted"/>
<comment type="caution">
    <text evidence="1">The sequence shown here is derived from an EMBL/GenBank/DDBJ whole genome shotgun (WGS) entry which is preliminary data.</text>
</comment>
<sequence>MVSIAAVASSALEHDGPTASPPSSAHAIAGNDDALSEILLRTPVKSLIRFKSVSKHWSSLISNPHFSLLHTLRHSASKPSALLLHLTPPDFDFVPLRGSLSKSPPPPPPPFRSLNSILHRPSGSGTKILQSCNGLLLCCSFPHSIGNVRRYYVVNPTTKHCLLLDLPRADVSSVFGVNLAFDPSISPHYNVVFVRSTPLSIYCRQIEIYSSETRSWRLSGDSFRPQFDMSFTDGVFWNRAIHWISPSGASLRFSVDGECLGTMPPLPLLDTDWYTRRYRFFGESNGHLHLIEVYGPQTTQFRVLEMERDYSQWFVKFSVNLDGIVAAFPEMVRSYLDPHDGNYFAFSILGVLREDNEDESFLVLSVPGKVISYNFKDSSFKELLDFAPAKIDKNHILQFGCFDTYQYIESLAPV</sequence>